<name>A0A0E9U7Y8_ANGAN</name>
<dbReference type="EMBL" id="GBXM01046740">
    <property type="protein sequence ID" value="JAH61837.1"/>
    <property type="molecule type" value="Transcribed_RNA"/>
</dbReference>
<proteinExistence type="predicted"/>
<reference evidence="1" key="2">
    <citation type="journal article" date="2015" name="Fish Shellfish Immunol.">
        <title>Early steps in the European eel (Anguilla anguilla)-Vibrio vulnificus interaction in the gills: Role of the RtxA13 toxin.</title>
        <authorList>
            <person name="Callol A."/>
            <person name="Pajuelo D."/>
            <person name="Ebbesson L."/>
            <person name="Teles M."/>
            <person name="MacKenzie S."/>
            <person name="Amaro C."/>
        </authorList>
    </citation>
    <scope>NUCLEOTIDE SEQUENCE</scope>
</reference>
<dbReference type="AlphaFoldDB" id="A0A0E9U7Y8"/>
<reference evidence="1" key="1">
    <citation type="submission" date="2014-11" db="EMBL/GenBank/DDBJ databases">
        <authorList>
            <person name="Amaro Gonzalez C."/>
        </authorList>
    </citation>
    <scope>NUCLEOTIDE SEQUENCE</scope>
</reference>
<sequence>MSCRICWDSVVLQTAMLKGQNTPAIILGEKERPSIYKLFHCLLDSPSRRDR</sequence>
<organism evidence="1">
    <name type="scientific">Anguilla anguilla</name>
    <name type="common">European freshwater eel</name>
    <name type="synonym">Muraena anguilla</name>
    <dbReference type="NCBI Taxonomy" id="7936"/>
    <lineage>
        <taxon>Eukaryota</taxon>
        <taxon>Metazoa</taxon>
        <taxon>Chordata</taxon>
        <taxon>Craniata</taxon>
        <taxon>Vertebrata</taxon>
        <taxon>Euteleostomi</taxon>
        <taxon>Actinopterygii</taxon>
        <taxon>Neopterygii</taxon>
        <taxon>Teleostei</taxon>
        <taxon>Anguilliformes</taxon>
        <taxon>Anguillidae</taxon>
        <taxon>Anguilla</taxon>
    </lineage>
</organism>
<protein>
    <submittedName>
        <fullName evidence="1">Uncharacterized protein</fullName>
    </submittedName>
</protein>
<evidence type="ECO:0000313" key="1">
    <source>
        <dbReference type="EMBL" id="JAH61837.1"/>
    </source>
</evidence>
<accession>A0A0E9U7Y8</accession>